<keyword evidence="3" id="KW-1185">Reference proteome</keyword>
<gene>
    <name evidence="2" type="ORF">B5J99_03495</name>
</gene>
<dbReference type="Proteomes" id="UP000258016">
    <property type="component" value="Chromosome"/>
</dbReference>
<sequence>MPSDPAEIVDAQIRAYEAGDTDAFAALYAEDAVCAALPSGRVIAAGRAEIARVWGAMFARSKREVTIAQRIIDGRYVIDAEQVRILATGQLIEAAAIYLVGERLIERVWFLDPPHSPTSAA</sequence>
<proteinExistence type="predicted"/>
<evidence type="ECO:0000259" key="1">
    <source>
        <dbReference type="Pfam" id="PF12680"/>
    </source>
</evidence>
<dbReference type="RefSeq" id="WP_054135583.1">
    <property type="nucleotide sequence ID" value="NZ_CP020083.1"/>
</dbReference>
<dbReference type="Gene3D" id="3.10.450.50">
    <property type="match status" value="1"/>
</dbReference>
<evidence type="ECO:0000313" key="3">
    <source>
        <dbReference type="Proteomes" id="UP000258016"/>
    </source>
</evidence>
<reference evidence="2 3" key="1">
    <citation type="submission" date="2017-03" db="EMBL/GenBank/DDBJ databases">
        <title>Complete genome sequence of Blastomonas fulva degrading microcsystin LR.</title>
        <authorList>
            <person name="Lee H.-g."/>
            <person name="Jin L."/>
            <person name="oh H.-M."/>
        </authorList>
    </citation>
    <scope>NUCLEOTIDE SEQUENCE [LARGE SCALE GENOMIC DNA]</scope>
    <source>
        <strain evidence="2 3">T2</strain>
    </source>
</reference>
<accession>A0ABM6M4A6</accession>
<protein>
    <recommendedName>
        <fullName evidence="1">SnoaL-like domain-containing protein</fullName>
    </recommendedName>
</protein>
<dbReference type="GeneID" id="303484635"/>
<name>A0ABM6M4A6_9SPHN</name>
<evidence type="ECO:0000313" key="2">
    <source>
        <dbReference type="EMBL" id="ASR50647.1"/>
    </source>
</evidence>
<organism evidence="2 3">
    <name type="scientific">Blastomonas fulva</name>
    <dbReference type="NCBI Taxonomy" id="1550728"/>
    <lineage>
        <taxon>Bacteria</taxon>
        <taxon>Pseudomonadati</taxon>
        <taxon>Pseudomonadota</taxon>
        <taxon>Alphaproteobacteria</taxon>
        <taxon>Sphingomonadales</taxon>
        <taxon>Sphingomonadaceae</taxon>
        <taxon>Blastomonas</taxon>
    </lineage>
</organism>
<feature type="domain" description="SnoaL-like" evidence="1">
    <location>
        <begin position="9"/>
        <end position="94"/>
    </location>
</feature>
<dbReference type="EMBL" id="CP020083">
    <property type="protein sequence ID" value="ASR50647.1"/>
    <property type="molecule type" value="Genomic_DNA"/>
</dbReference>
<dbReference type="InterPro" id="IPR032710">
    <property type="entry name" value="NTF2-like_dom_sf"/>
</dbReference>
<dbReference type="InterPro" id="IPR037401">
    <property type="entry name" value="SnoaL-like"/>
</dbReference>
<dbReference type="Pfam" id="PF12680">
    <property type="entry name" value="SnoaL_2"/>
    <property type="match status" value="1"/>
</dbReference>
<dbReference type="SUPFAM" id="SSF54427">
    <property type="entry name" value="NTF2-like"/>
    <property type="match status" value="1"/>
</dbReference>